<evidence type="ECO:0000313" key="3">
    <source>
        <dbReference type="EMBL" id="RKM90765.1"/>
    </source>
</evidence>
<dbReference type="InterPro" id="IPR043777">
    <property type="entry name" value="DUF5719"/>
</dbReference>
<evidence type="ECO:0008006" key="5">
    <source>
        <dbReference type="Google" id="ProtNLM"/>
    </source>
</evidence>
<keyword evidence="4" id="KW-1185">Reference proteome</keyword>
<sequence length="518" mass="51642">MNRTTLSLLAATTALAAVTGVAALAAPGGTPERPAAAAERLPVERSELLCPEPSLSELAETGYTSFTPEDGAAGSKGTAGLLPAEEEAEPGGGKDGKDAGGNKDEEEAEGEDGGEKAGPDPVAPLKKPGAPAVASVSGAGAPALIGTADGALAPGWSAQQTTVIGSGEGRGVLGVSCTAPDTDFWFPGTSTAKSRQDYVELTNPDDAAAVVDLELYGGKGRIETETGEGITVPPRSATSVLLSTLTSEKAADVAVHVVARSGRVGAAVRATDSGTGSDWLPPSTVAAGSAALPGIPEDAVSVRLVAVATGDRDADLKVELAGPTGSFTPAGHETLTLKRGMVTSVDLDDITKGEPGSLVLSPADGGDTAPYAVALRVVRGKGGDREMAFIPATARIEARGTAADNRAKGSVLSLVAPGKAAKVKVTASAGSGGGKPVSKEYTVKAGTTLSVPEPPVPSDGKGTHALTVEALSGGPVYASRMLERPKGGVPMFTVQPVPDDRGTVVVPEAAEDLSLLMR</sequence>
<dbReference type="AlphaFoldDB" id="A0A3M8ET60"/>
<dbReference type="Pfam" id="PF18986">
    <property type="entry name" value="DUF5719"/>
    <property type="match status" value="1"/>
</dbReference>
<dbReference type="EMBL" id="JNAD02000022">
    <property type="protein sequence ID" value="RKM90765.1"/>
    <property type="molecule type" value="Genomic_DNA"/>
</dbReference>
<feature type="signal peptide" evidence="2">
    <location>
        <begin position="1"/>
        <end position="16"/>
    </location>
</feature>
<reference evidence="3 4" key="1">
    <citation type="journal article" date="2014" name="Genome Announc.">
        <title>Draft Genome Sequence of Streptomyces fradiae ATCC 19609, a Strain Highly Sensitive to Antibiotics.</title>
        <authorList>
            <person name="Bekker O.B."/>
            <person name="Klimina K.M."/>
            <person name="Vatlin A.A."/>
            <person name="Zakharevich N.V."/>
            <person name="Kasianov A.S."/>
            <person name="Danilenko V.N."/>
        </authorList>
    </citation>
    <scope>NUCLEOTIDE SEQUENCE [LARGE SCALE GENOMIC DNA]</scope>
    <source>
        <strain evidence="3 4">ATCC 19609</strain>
    </source>
</reference>
<accession>A0A3M8ET60</accession>
<protein>
    <recommendedName>
        <fullName evidence="5">Secreted protein</fullName>
    </recommendedName>
</protein>
<proteinExistence type="predicted"/>
<evidence type="ECO:0000256" key="2">
    <source>
        <dbReference type="SAM" id="SignalP"/>
    </source>
</evidence>
<feature type="region of interest" description="Disordered" evidence="1">
    <location>
        <begin position="26"/>
        <end position="136"/>
    </location>
</feature>
<evidence type="ECO:0000313" key="4">
    <source>
        <dbReference type="Proteomes" id="UP000028058"/>
    </source>
</evidence>
<dbReference type="OrthoDB" id="3729011at2"/>
<feature type="compositionally biased region" description="Low complexity" evidence="1">
    <location>
        <begin position="26"/>
        <end position="40"/>
    </location>
</feature>
<gene>
    <name evidence="3" type="ORF">SFRA_031160</name>
</gene>
<dbReference type="Proteomes" id="UP000028058">
    <property type="component" value="Unassembled WGS sequence"/>
</dbReference>
<organism evidence="3 4">
    <name type="scientific">Streptomyces xinghaiensis</name>
    <dbReference type="NCBI Taxonomy" id="1038928"/>
    <lineage>
        <taxon>Bacteria</taxon>
        <taxon>Bacillati</taxon>
        <taxon>Actinomycetota</taxon>
        <taxon>Actinomycetes</taxon>
        <taxon>Kitasatosporales</taxon>
        <taxon>Streptomycetaceae</taxon>
        <taxon>Streptomyces</taxon>
    </lineage>
</organism>
<feature type="chain" id="PRO_5043184430" description="Secreted protein" evidence="2">
    <location>
        <begin position="17"/>
        <end position="518"/>
    </location>
</feature>
<feature type="compositionally biased region" description="Low complexity" evidence="1">
    <location>
        <begin position="48"/>
        <end position="58"/>
    </location>
</feature>
<dbReference type="RefSeq" id="WP_043467764.1">
    <property type="nucleotide sequence ID" value="NZ_CP134822.1"/>
</dbReference>
<comment type="caution">
    <text evidence="3">The sequence shown here is derived from an EMBL/GenBank/DDBJ whole genome shotgun (WGS) entry which is preliminary data.</text>
</comment>
<evidence type="ECO:0000256" key="1">
    <source>
        <dbReference type="SAM" id="MobiDB-lite"/>
    </source>
</evidence>
<name>A0A3M8ET60_9ACTN</name>
<keyword evidence="2" id="KW-0732">Signal</keyword>
<feature type="compositionally biased region" description="Basic and acidic residues" evidence="1">
    <location>
        <begin position="92"/>
        <end position="103"/>
    </location>
</feature>